<evidence type="ECO:0000256" key="1">
    <source>
        <dbReference type="SAM" id="Phobius"/>
    </source>
</evidence>
<feature type="transmembrane region" description="Helical" evidence="1">
    <location>
        <begin position="110"/>
        <end position="138"/>
    </location>
</feature>
<name>A0AB40B7A8_DIOCR</name>
<dbReference type="AlphaFoldDB" id="A0AB40B7A8"/>
<keyword evidence="1" id="KW-0472">Membrane</keyword>
<gene>
    <name evidence="3" type="primary">LOC120259428</name>
</gene>
<dbReference type="Proteomes" id="UP001515500">
    <property type="component" value="Chromosome 4"/>
</dbReference>
<proteinExistence type="predicted"/>
<dbReference type="PANTHER" id="PTHR33825:SF14">
    <property type="entry name" value="CHITINASE-LIKE PROTEIN"/>
    <property type="match status" value="1"/>
</dbReference>
<evidence type="ECO:0000313" key="2">
    <source>
        <dbReference type="Proteomes" id="UP001515500"/>
    </source>
</evidence>
<organism evidence="2 3">
    <name type="scientific">Dioscorea cayennensis subsp. rotundata</name>
    <name type="common">White Guinea yam</name>
    <name type="synonym">Dioscorea rotundata</name>
    <dbReference type="NCBI Taxonomy" id="55577"/>
    <lineage>
        <taxon>Eukaryota</taxon>
        <taxon>Viridiplantae</taxon>
        <taxon>Streptophyta</taxon>
        <taxon>Embryophyta</taxon>
        <taxon>Tracheophyta</taxon>
        <taxon>Spermatophyta</taxon>
        <taxon>Magnoliopsida</taxon>
        <taxon>Liliopsida</taxon>
        <taxon>Dioscoreales</taxon>
        <taxon>Dioscoreaceae</taxon>
        <taxon>Dioscorea</taxon>
    </lineage>
</organism>
<dbReference type="RefSeq" id="XP_039122964.1">
    <property type="nucleotide sequence ID" value="XM_039267030.1"/>
</dbReference>
<keyword evidence="2" id="KW-1185">Reference proteome</keyword>
<keyword evidence="1" id="KW-1133">Transmembrane helix</keyword>
<keyword evidence="1" id="KW-0812">Transmembrane</keyword>
<accession>A0AB40B7A8</accession>
<reference evidence="3" key="1">
    <citation type="submission" date="2025-08" db="UniProtKB">
        <authorList>
            <consortium name="RefSeq"/>
        </authorList>
    </citation>
    <scope>IDENTIFICATION</scope>
</reference>
<sequence>MLLPSPRPALASSVHPRFLILFSSNHSNPTNPITTPTLSLTCPIFRPRSCRLRCSALRSQDGLFQPAKDVESTPGIEGSMIGEEKMTVGVGSPTLPATIGVHRMNLGDQAFFLLAFIACTTSVAFTSLVVAAVPTLFAMKRAAISLAKLADTAREELPSTMAAVRLSGMEISDLTLQLSDLSQEISDGINKSGQAVRAAEAGIRQIGSIAQSKTMSMIQERENLPSVSLQPLVAGAAKKTSLVVGQARKTFMNFIYRGESNARQESSQVE</sequence>
<evidence type="ECO:0000313" key="3">
    <source>
        <dbReference type="RefSeq" id="XP_039122964.1"/>
    </source>
</evidence>
<dbReference type="GeneID" id="120259428"/>
<dbReference type="PANTHER" id="PTHR33825">
    <property type="entry name" value="CHITINASE-LIKE PROTEIN"/>
    <property type="match status" value="1"/>
</dbReference>
<protein>
    <submittedName>
        <fullName evidence="3">Uncharacterized protein LOC120259428</fullName>
    </submittedName>
</protein>